<dbReference type="SUPFAM" id="SSF46689">
    <property type="entry name" value="Homeodomain-like"/>
    <property type="match status" value="1"/>
</dbReference>
<dbReference type="Pfam" id="PF00440">
    <property type="entry name" value="TetR_N"/>
    <property type="match status" value="1"/>
</dbReference>
<dbReference type="SUPFAM" id="SSF48498">
    <property type="entry name" value="Tetracyclin repressor-like, C-terminal domain"/>
    <property type="match status" value="1"/>
</dbReference>
<evidence type="ECO:0000313" key="5">
    <source>
        <dbReference type="Proteomes" id="UP001203069"/>
    </source>
</evidence>
<evidence type="ECO:0000256" key="1">
    <source>
        <dbReference type="ARBA" id="ARBA00023125"/>
    </source>
</evidence>
<dbReference type="RefSeq" id="WP_249231816.1">
    <property type="nucleotide sequence ID" value="NZ_JAKPBZ010000115.1"/>
</dbReference>
<dbReference type="Pfam" id="PF14246">
    <property type="entry name" value="TetR_C_7"/>
    <property type="match status" value="1"/>
</dbReference>
<feature type="DNA-binding region" description="H-T-H motif" evidence="2">
    <location>
        <begin position="29"/>
        <end position="48"/>
    </location>
</feature>
<reference evidence="4 5" key="1">
    <citation type="submission" date="2022-02" db="EMBL/GenBank/DDBJ databases">
        <title>Description of Brenneria tiliae sp. nov. isolated from symptomatic Tilia x moltkei and Tilia x europaea trees in the UK.</title>
        <authorList>
            <person name="Kile H."/>
        </authorList>
    </citation>
    <scope>NUCLEOTIDE SEQUENCE [LARGE SCALE GENOMIC DNA]</scope>
    <source>
        <strain evidence="4 5">MC1SB4.1</strain>
    </source>
</reference>
<dbReference type="InterPro" id="IPR001647">
    <property type="entry name" value="HTH_TetR"/>
</dbReference>
<dbReference type="Gene3D" id="1.10.357.10">
    <property type="entry name" value="Tetracycline Repressor, domain 2"/>
    <property type="match status" value="1"/>
</dbReference>
<dbReference type="InterPro" id="IPR039536">
    <property type="entry name" value="TetR_C_Proteobacteria"/>
</dbReference>
<dbReference type="InterPro" id="IPR009057">
    <property type="entry name" value="Homeodomain-like_sf"/>
</dbReference>
<dbReference type="PANTHER" id="PTHR30055:SF119">
    <property type="entry name" value="NALC"/>
    <property type="match status" value="1"/>
</dbReference>
<organism evidence="4 5">
    <name type="scientific">Brenneria tiliae</name>
    <dbReference type="NCBI Taxonomy" id="2914984"/>
    <lineage>
        <taxon>Bacteria</taxon>
        <taxon>Pseudomonadati</taxon>
        <taxon>Pseudomonadota</taxon>
        <taxon>Gammaproteobacteria</taxon>
        <taxon>Enterobacterales</taxon>
        <taxon>Pectobacteriaceae</taxon>
        <taxon>Brenneria</taxon>
    </lineage>
</organism>
<keyword evidence="5" id="KW-1185">Reference proteome</keyword>
<comment type="caution">
    <text evidence="4">The sequence shown here is derived from an EMBL/GenBank/DDBJ whole genome shotgun (WGS) entry which is preliminary data.</text>
</comment>
<proteinExistence type="predicted"/>
<evidence type="ECO:0000256" key="2">
    <source>
        <dbReference type="PROSITE-ProRule" id="PRU00335"/>
    </source>
</evidence>
<accession>A0ABT0MZX5</accession>
<evidence type="ECO:0000259" key="3">
    <source>
        <dbReference type="PROSITE" id="PS50977"/>
    </source>
</evidence>
<name>A0ABT0MZX5_9GAMM</name>
<gene>
    <name evidence="4" type="ORF">MFP26_20750</name>
</gene>
<keyword evidence="1 2" id="KW-0238">DNA-binding</keyword>
<sequence length="208" mass="23111">MKVRTQARREAIIEVAAKLFQEMGYERASMNELAKRLGGSKATLYSYFSSKEELFVAVVRAFTTVHLSDAVAELASQVEDNVSLETTLMRFGERMLFVLTNDGSAMAVYRMVVAEAGRSNIGMLFYQSGPTECIDVLTMLMTEAMQRGELRPADARIRALQYLALITAESEVRLYQCDPEPLDTGEIHQMVRRAVDLFLAGAAPHAGD</sequence>
<dbReference type="Proteomes" id="UP001203069">
    <property type="component" value="Unassembled WGS sequence"/>
</dbReference>
<dbReference type="PANTHER" id="PTHR30055">
    <property type="entry name" value="HTH-TYPE TRANSCRIPTIONAL REGULATOR RUTR"/>
    <property type="match status" value="1"/>
</dbReference>
<dbReference type="InterPro" id="IPR050109">
    <property type="entry name" value="HTH-type_TetR-like_transc_reg"/>
</dbReference>
<evidence type="ECO:0000313" key="4">
    <source>
        <dbReference type="EMBL" id="MCL2895102.1"/>
    </source>
</evidence>
<dbReference type="Gene3D" id="1.10.10.60">
    <property type="entry name" value="Homeodomain-like"/>
    <property type="match status" value="1"/>
</dbReference>
<dbReference type="InterPro" id="IPR036271">
    <property type="entry name" value="Tet_transcr_reg_TetR-rel_C_sf"/>
</dbReference>
<dbReference type="PRINTS" id="PR00455">
    <property type="entry name" value="HTHTETR"/>
</dbReference>
<dbReference type="EMBL" id="JAKPBZ010000115">
    <property type="protein sequence ID" value="MCL2895102.1"/>
    <property type="molecule type" value="Genomic_DNA"/>
</dbReference>
<protein>
    <submittedName>
        <fullName evidence="4">TetR/AcrR family transcriptional regulator</fullName>
    </submittedName>
</protein>
<dbReference type="PROSITE" id="PS50977">
    <property type="entry name" value="HTH_TETR_2"/>
    <property type="match status" value="1"/>
</dbReference>
<feature type="domain" description="HTH tetR-type" evidence="3">
    <location>
        <begin position="6"/>
        <end position="66"/>
    </location>
</feature>